<feature type="compositionally biased region" description="Basic residues" evidence="1">
    <location>
        <begin position="17"/>
        <end position="26"/>
    </location>
</feature>
<dbReference type="GO" id="GO:0004725">
    <property type="term" value="F:protein tyrosine phosphatase activity"/>
    <property type="evidence" value="ECO:0007669"/>
    <property type="project" value="InterPro"/>
</dbReference>
<dbReference type="Gene3D" id="3.90.190.10">
    <property type="entry name" value="Protein tyrosine phosphatase superfamily"/>
    <property type="match status" value="1"/>
</dbReference>
<dbReference type="InterPro" id="IPR016130">
    <property type="entry name" value="Tyr_Pase_AS"/>
</dbReference>
<reference evidence="4" key="1">
    <citation type="submission" date="2007-07" db="EMBL/GenBank/DDBJ databases">
        <title>PCAP assembly of the Caenorhabditis remanei genome.</title>
        <authorList>
            <consortium name="The Caenorhabditis remanei Sequencing Consortium"/>
            <person name="Wilson R.K."/>
        </authorList>
    </citation>
    <scope>NUCLEOTIDE SEQUENCE [LARGE SCALE GENOMIC DNA]</scope>
    <source>
        <strain evidence="4">PB4641</strain>
    </source>
</reference>
<evidence type="ECO:0000313" key="4">
    <source>
        <dbReference type="EMBL" id="EFO96041.1"/>
    </source>
</evidence>
<dbReference type="InterPro" id="IPR052782">
    <property type="entry name" value="Oocyte-zygote_transition_reg"/>
</dbReference>
<dbReference type="SUPFAM" id="SSF52799">
    <property type="entry name" value="(Phosphotyrosine protein) phosphatases II"/>
    <property type="match status" value="1"/>
</dbReference>
<dbReference type="SMART" id="SM00404">
    <property type="entry name" value="PTPc_motif"/>
    <property type="match status" value="1"/>
</dbReference>
<dbReference type="PROSITE" id="PS50056">
    <property type="entry name" value="TYR_PHOSPHATASE_2"/>
    <property type="match status" value="1"/>
</dbReference>
<gene>
    <name evidence="4" type="ORF">CRE_20558</name>
</gene>
<dbReference type="SMART" id="SM00194">
    <property type="entry name" value="PTPc"/>
    <property type="match status" value="1"/>
</dbReference>
<dbReference type="PANTHER" id="PTHR46163:SF1">
    <property type="entry name" value="PROTEIN-TYROSINE PHOSPHATASE"/>
    <property type="match status" value="1"/>
</dbReference>
<dbReference type="AlphaFoldDB" id="E3NFD8"/>
<dbReference type="EMBL" id="DS268635">
    <property type="protein sequence ID" value="EFO96041.1"/>
    <property type="molecule type" value="Genomic_DNA"/>
</dbReference>
<dbReference type="InParanoid" id="E3NFD8"/>
<sequence length="485" mass="54619">MDTPPPAPTVTPPHTSTKPRNKRRKNNTTSVMGTIEEFSSEQAPQTQMLRVTATATAPQSSPHNYYNQKKVSAELPGEDNDAPATGAPPTQVAAQRTQMLPVQLSPKPSREFFLYNPLAGPPPTIEHLSTTAHNSTAATWPIPSTRQKFESEYEYIGWRRFSGCTTPRRSLLQLMSAAINNLQSAPRRKEVINGWIRQVLTAGIEGLRKEYKEIPNGGTIEQAQVFHNNPTRNRYVNIPCCDATRVKLDGDPNFYIHANVVSSAQNRRFICAQAPLNGTVEEFWKMIIFSGLEYIVMLCEFVETGKPKSAVYFPAKVGASMKVGKLCTVTKVASESLDKTLTLSTLRITKKDKQDATLTVKHIHWHNWPDHGVPDNFISPLRLLNICKNCTKPIVVHCSAGVGRTGTLVLIFIILESLRLPEFSGVPRLLEKLRDERFKSIQTEMQYLYVHRCILEYLVYKKYQHSKDDYAKFVKEYRAAEKSAT</sequence>
<feature type="domain" description="Tyrosine-protein phosphatase" evidence="2">
    <location>
        <begin position="207"/>
        <end position="457"/>
    </location>
</feature>
<evidence type="ECO:0000259" key="2">
    <source>
        <dbReference type="PROSITE" id="PS50055"/>
    </source>
</evidence>
<dbReference type="PANTHER" id="PTHR46163">
    <property type="entry name" value="TYROSINE-PROTEIN PHOSPHATASE-RELATED"/>
    <property type="match status" value="1"/>
</dbReference>
<dbReference type="InterPro" id="IPR000387">
    <property type="entry name" value="Tyr_Pase_dom"/>
</dbReference>
<evidence type="ECO:0000256" key="1">
    <source>
        <dbReference type="SAM" id="MobiDB-lite"/>
    </source>
</evidence>
<dbReference type="InterPro" id="IPR000242">
    <property type="entry name" value="PTP_cat"/>
</dbReference>
<dbReference type="eggNOG" id="KOG0789">
    <property type="taxonomic scope" value="Eukaryota"/>
</dbReference>
<keyword evidence="5" id="KW-1185">Reference proteome</keyword>
<evidence type="ECO:0000313" key="5">
    <source>
        <dbReference type="Proteomes" id="UP000008281"/>
    </source>
</evidence>
<feature type="compositionally biased region" description="Pro residues" evidence="1">
    <location>
        <begin position="1"/>
        <end position="11"/>
    </location>
</feature>
<dbReference type="OrthoDB" id="10253954at2759"/>
<dbReference type="HOGENOM" id="CLU_043201_0_0_1"/>
<dbReference type="InterPro" id="IPR029021">
    <property type="entry name" value="Prot-tyrosine_phosphatase-like"/>
</dbReference>
<dbReference type="PRINTS" id="PR00700">
    <property type="entry name" value="PRTYPHPHTASE"/>
</dbReference>
<accession>E3NFD8</accession>
<dbReference type="PROSITE" id="PS00383">
    <property type="entry name" value="TYR_PHOSPHATASE_1"/>
    <property type="match status" value="1"/>
</dbReference>
<dbReference type="Pfam" id="PF00102">
    <property type="entry name" value="Y_phosphatase"/>
    <property type="match status" value="1"/>
</dbReference>
<evidence type="ECO:0000259" key="3">
    <source>
        <dbReference type="PROSITE" id="PS50056"/>
    </source>
</evidence>
<feature type="region of interest" description="Disordered" evidence="1">
    <location>
        <begin position="1"/>
        <end position="66"/>
    </location>
</feature>
<dbReference type="FunCoup" id="E3NFD8">
    <property type="interactions" value="2371"/>
</dbReference>
<dbReference type="Proteomes" id="UP000008281">
    <property type="component" value="Unassembled WGS sequence"/>
</dbReference>
<dbReference type="STRING" id="31234.E3NFD8"/>
<proteinExistence type="predicted"/>
<feature type="compositionally biased region" description="Polar residues" evidence="1">
    <location>
        <begin position="40"/>
        <end position="66"/>
    </location>
</feature>
<dbReference type="PROSITE" id="PS50055">
    <property type="entry name" value="TYR_PHOSPHATASE_PTP"/>
    <property type="match status" value="1"/>
</dbReference>
<organism evidence="5">
    <name type="scientific">Caenorhabditis remanei</name>
    <name type="common">Caenorhabditis vulgaris</name>
    <dbReference type="NCBI Taxonomy" id="31234"/>
    <lineage>
        <taxon>Eukaryota</taxon>
        <taxon>Metazoa</taxon>
        <taxon>Ecdysozoa</taxon>
        <taxon>Nematoda</taxon>
        <taxon>Chromadorea</taxon>
        <taxon>Rhabditida</taxon>
        <taxon>Rhabditina</taxon>
        <taxon>Rhabditomorpha</taxon>
        <taxon>Rhabditoidea</taxon>
        <taxon>Rhabditidae</taxon>
        <taxon>Peloderinae</taxon>
        <taxon>Caenorhabditis</taxon>
    </lineage>
</organism>
<dbReference type="OMA" id="CAQAPLN"/>
<dbReference type="CDD" id="cd00047">
    <property type="entry name" value="PTPc"/>
    <property type="match status" value="1"/>
</dbReference>
<name>E3NFD8_CAERE</name>
<protein>
    <submittedName>
        <fullName evidence="4">Uncharacterized protein</fullName>
    </submittedName>
</protein>
<feature type="domain" description="Tyrosine specific protein phosphatases" evidence="3">
    <location>
        <begin position="375"/>
        <end position="448"/>
    </location>
</feature>
<dbReference type="InterPro" id="IPR003595">
    <property type="entry name" value="Tyr_Pase_cat"/>
</dbReference>